<reference evidence="2" key="1">
    <citation type="submission" date="2023-10" db="EMBL/GenBank/DDBJ databases">
        <authorList>
            <person name="Chen Y."/>
            <person name="Shah S."/>
            <person name="Dougan E. K."/>
            <person name="Thang M."/>
            <person name="Chan C."/>
        </authorList>
    </citation>
    <scope>NUCLEOTIDE SEQUENCE [LARGE SCALE GENOMIC DNA]</scope>
</reference>
<proteinExistence type="predicted"/>
<evidence type="ECO:0000313" key="3">
    <source>
        <dbReference type="Proteomes" id="UP001189429"/>
    </source>
</evidence>
<organism evidence="2 3">
    <name type="scientific">Prorocentrum cordatum</name>
    <dbReference type="NCBI Taxonomy" id="2364126"/>
    <lineage>
        <taxon>Eukaryota</taxon>
        <taxon>Sar</taxon>
        <taxon>Alveolata</taxon>
        <taxon>Dinophyceae</taxon>
        <taxon>Prorocentrales</taxon>
        <taxon>Prorocentraceae</taxon>
        <taxon>Prorocentrum</taxon>
    </lineage>
</organism>
<feature type="non-terminal residue" evidence="2">
    <location>
        <position position="1"/>
    </location>
</feature>
<comment type="caution">
    <text evidence="2">The sequence shown here is derived from an EMBL/GenBank/DDBJ whole genome shotgun (WGS) entry which is preliminary data.</text>
</comment>
<name>A0ABN9Y926_9DINO</name>
<accession>A0ABN9Y926</accession>
<feature type="compositionally biased region" description="Low complexity" evidence="1">
    <location>
        <begin position="115"/>
        <end position="126"/>
    </location>
</feature>
<keyword evidence="3" id="KW-1185">Reference proteome</keyword>
<feature type="compositionally biased region" description="Basic and acidic residues" evidence="1">
    <location>
        <begin position="97"/>
        <end position="108"/>
    </location>
</feature>
<dbReference type="Proteomes" id="UP001189429">
    <property type="component" value="Unassembled WGS sequence"/>
</dbReference>
<protein>
    <submittedName>
        <fullName evidence="2">Uncharacterized protein</fullName>
    </submittedName>
</protein>
<evidence type="ECO:0000256" key="1">
    <source>
        <dbReference type="SAM" id="MobiDB-lite"/>
    </source>
</evidence>
<sequence length="230" mass="25173">RADAPFQGCRDSALARCSSFHAFLSAHAPEFQVMAPPKSKQHVVAEDGTQPPVEPDTLEMFPSGETQWEGPPDSLTDSMVPEDYANTIPAEVLQHRRSLEPARPEKMDNIPSPTPGTAGSASSGQAAPPPVVRFADVAKKLSEAPTPQYSFKTELAAAAARTKTTTEKLSMTAASRWDRWEDVPVGIQQGFIDKLGSRFPVKMRELPVESTNYKVFFEVECNMGPRTRQS</sequence>
<dbReference type="EMBL" id="CAUYUJ010021894">
    <property type="protein sequence ID" value="CAK0907622.1"/>
    <property type="molecule type" value="Genomic_DNA"/>
</dbReference>
<gene>
    <name evidence="2" type="ORF">PCOR1329_LOCUS82589</name>
</gene>
<evidence type="ECO:0000313" key="2">
    <source>
        <dbReference type="EMBL" id="CAK0907622.1"/>
    </source>
</evidence>
<feature type="region of interest" description="Disordered" evidence="1">
    <location>
        <begin position="97"/>
        <end position="128"/>
    </location>
</feature>
<feature type="region of interest" description="Disordered" evidence="1">
    <location>
        <begin position="37"/>
        <end position="56"/>
    </location>
</feature>